<evidence type="ECO:0000313" key="1">
    <source>
        <dbReference type="EMBL" id="MFK7161832.1"/>
    </source>
</evidence>
<comment type="caution">
    <text evidence="1">The sequence shown here is derived from an EMBL/GenBank/DDBJ whole genome shotgun (WGS) entry which is preliminary data.</text>
</comment>
<name>A0ABW8Q2J7_9GAMM</name>
<dbReference type="RefSeq" id="WP_405341428.1">
    <property type="nucleotide sequence ID" value="NZ_JBANFI010000011.1"/>
</dbReference>
<dbReference type="Proteomes" id="UP001621714">
    <property type="component" value="Unassembled WGS sequence"/>
</dbReference>
<organism evidence="1 2">
    <name type="scientific">Marinospirillum alkalitolerans</name>
    <dbReference type="NCBI Taxonomy" id="3123374"/>
    <lineage>
        <taxon>Bacteria</taxon>
        <taxon>Pseudomonadati</taxon>
        <taxon>Pseudomonadota</taxon>
        <taxon>Gammaproteobacteria</taxon>
        <taxon>Oceanospirillales</taxon>
        <taxon>Oceanospirillaceae</taxon>
        <taxon>Marinospirillum</taxon>
    </lineage>
</organism>
<dbReference type="EMBL" id="JBANFI010000011">
    <property type="protein sequence ID" value="MFK7161832.1"/>
    <property type="molecule type" value="Genomic_DNA"/>
</dbReference>
<accession>A0ABW8Q2J7</accession>
<protein>
    <submittedName>
        <fullName evidence="1">Uncharacterized protein</fullName>
    </submittedName>
</protein>
<sequence>MSYKQAFGQDFDLGFDLDSFPVKLTDRSYGNDVCPSFYFSAGGEYFVLWVENKDPEKRESEQSKRYTISPAKEEDGEVVIDYSKNDLFLSEKAGELFLFFKN</sequence>
<keyword evidence="2" id="KW-1185">Reference proteome</keyword>
<proteinExistence type="predicted"/>
<reference evidence="1 2" key="1">
    <citation type="submission" date="2024-02" db="EMBL/GenBank/DDBJ databases">
        <title>Marinospirillum sp. MEB 164 isolated from Lonar lake sediment.</title>
        <authorList>
            <person name="Joshi A."/>
            <person name="Thite S."/>
        </authorList>
    </citation>
    <scope>NUCLEOTIDE SEQUENCE [LARGE SCALE GENOMIC DNA]</scope>
    <source>
        <strain evidence="1 2">MEB164</strain>
    </source>
</reference>
<evidence type="ECO:0000313" key="2">
    <source>
        <dbReference type="Proteomes" id="UP001621714"/>
    </source>
</evidence>
<gene>
    <name evidence="1" type="ORF">V6U78_12380</name>
</gene>